<keyword evidence="2" id="KW-0812">Transmembrane</keyword>
<dbReference type="OrthoDB" id="3118798at2759"/>
<feature type="transmembrane region" description="Helical" evidence="2">
    <location>
        <begin position="12"/>
        <end position="32"/>
    </location>
</feature>
<reference evidence="4" key="1">
    <citation type="journal article" date="2017" name="Nat. Ecol. Evol.">
        <title>Genome expansion and lineage-specific genetic innovations in the forest pathogenic fungi Armillaria.</title>
        <authorList>
            <person name="Sipos G."/>
            <person name="Prasanna A.N."/>
            <person name="Walter M.C."/>
            <person name="O'Connor E."/>
            <person name="Balint B."/>
            <person name="Krizsan K."/>
            <person name="Kiss B."/>
            <person name="Hess J."/>
            <person name="Varga T."/>
            <person name="Slot J."/>
            <person name="Riley R."/>
            <person name="Boka B."/>
            <person name="Rigling D."/>
            <person name="Barry K."/>
            <person name="Lee J."/>
            <person name="Mihaltcheva S."/>
            <person name="LaButti K."/>
            <person name="Lipzen A."/>
            <person name="Waldron R."/>
            <person name="Moloney N.M."/>
            <person name="Sperisen C."/>
            <person name="Kredics L."/>
            <person name="Vagvoelgyi C."/>
            <person name="Patrignani A."/>
            <person name="Fitzpatrick D."/>
            <person name="Nagy I."/>
            <person name="Doyle S."/>
            <person name="Anderson J.B."/>
            <person name="Grigoriev I.V."/>
            <person name="Gueldener U."/>
            <person name="Muensterkoetter M."/>
            <person name="Nagy L.G."/>
        </authorList>
    </citation>
    <scope>NUCLEOTIDE SEQUENCE [LARGE SCALE GENOMIC DNA]</scope>
    <source>
        <strain evidence="4">C18/9</strain>
    </source>
</reference>
<keyword evidence="2" id="KW-1133">Transmembrane helix</keyword>
<keyword evidence="4" id="KW-1185">Reference proteome</keyword>
<proteinExistence type="predicted"/>
<dbReference type="Proteomes" id="UP000219338">
    <property type="component" value="Unassembled WGS sequence"/>
</dbReference>
<accession>A0A284REA8</accession>
<dbReference type="AlphaFoldDB" id="A0A284REA8"/>
<name>A0A284REA8_ARMOS</name>
<sequence length="247" mass="27722">MTPDLMNTQTIALSTTIVSTCFIFFFTAFVVLTRQQGPAPFPLHYVLPYATSGSMMDRPILEEHAPCHCPTYPSNSSNEFSNRIPLQRNATPGPSNVPRTPSPTPSSAIPETNNWDLWAHYENFPPPTYDPTSLRPPEWALDDNTPLPLDPQSPHHILSPNLLSPQRDSDPFNPFSLDYEWPALSNRDQEILGPYHSQAWEVRRANVEARFCLRGRISMDEYLAVHHGDPIKRVGSTAVTPAVCLSM</sequence>
<evidence type="ECO:0000313" key="4">
    <source>
        <dbReference type="Proteomes" id="UP000219338"/>
    </source>
</evidence>
<evidence type="ECO:0000256" key="2">
    <source>
        <dbReference type="SAM" id="Phobius"/>
    </source>
</evidence>
<dbReference type="EMBL" id="FUEG01000007">
    <property type="protein sequence ID" value="SJL07101.1"/>
    <property type="molecule type" value="Genomic_DNA"/>
</dbReference>
<evidence type="ECO:0000256" key="1">
    <source>
        <dbReference type="SAM" id="MobiDB-lite"/>
    </source>
</evidence>
<gene>
    <name evidence="3" type="ORF">ARMOST_10444</name>
</gene>
<protein>
    <submittedName>
        <fullName evidence="3">Uncharacterized protein</fullName>
    </submittedName>
</protein>
<keyword evidence="2" id="KW-0472">Membrane</keyword>
<evidence type="ECO:0000313" key="3">
    <source>
        <dbReference type="EMBL" id="SJL07101.1"/>
    </source>
</evidence>
<feature type="compositionally biased region" description="Polar residues" evidence="1">
    <location>
        <begin position="88"/>
        <end position="109"/>
    </location>
</feature>
<feature type="region of interest" description="Disordered" evidence="1">
    <location>
        <begin position="77"/>
        <end position="109"/>
    </location>
</feature>
<organism evidence="3 4">
    <name type="scientific">Armillaria ostoyae</name>
    <name type="common">Armillaria root rot fungus</name>
    <dbReference type="NCBI Taxonomy" id="47428"/>
    <lineage>
        <taxon>Eukaryota</taxon>
        <taxon>Fungi</taxon>
        <taxon>Dikarya</taxon>
        <taxon>Basidiomycota</taxon>
        <taxon>Agaricomycotina</taxon>
        <taxon>Agaricomycetes</taxon>
        <taxon>Agaricomycetidae</taxon>
        <taxon>Agaricales</taxon>
        <taxon>Marasmiineae</taxon>
        <taxon>Physalacriaceae</taxon>
        <taxon>Armillaria</taxon>
    </lineage>
</organism>